<keyword evidence="14 20" id="KW-0443">Lipid metabolism</keyword>
<keyword evidence="10 20" id="KW-0752">Steroid biosynthesis</keyword>
<dbReference type="PROSITE" id="PS50902">
    <property type="entry name" value="FLAVODOXIN_LIKE"/>
    <property type="match status" value="1"/>
</dbReference>
<dbReference type="GO" id="GO:0010181">
    <property type="term" value="F:FMN binding"/>
    <property type="evidence" value="ECO:0007669"/>
    <property type="project" value="UniProtKB-UniRule"/>
</dbReference>
<evidence type="ECO:0000256" key="4">
    <source>
        <dbReference type="ARBA" id="ARBA00022643"/>
    </source>
</evidence>
<feature type="transmembrane region" description="Helical" evidence="20">
    <location>
        <begin position="12"/>
        <end position="29"/>
    </location>
</feature>
<gene>
    <name evidence="23" type="ORF">BCR35DRAFT_300234</name>
</gene>
<keyword evidence="6 20" id="KW-1000">Mitochondrion outer membrane</keyword>
<keyword evidence="9 20" id="KW-0521">NADP</keyword>
<name>A0A1Y2FZX7_9BASI</name>
<evidence type="ECO:0000313" key="23">
    <source>
        <dbReference type="EMBL" id="ORY89768.1"/>
    </source>
</evidence>
<dbReference type="InterPro" id="IPR017927">
    <property type="entry name" value="FAD-bd_FR_type"/>
</dbReference>
<dbReference type="FunFam" id="3.40.50.80:FF:000018">
    <property type="entry name" value="NADPH--cytochrome P450 reductase"/>
    <property type="match status" value="1"/>
</dbReference>
<evidence type="ECO:0000256" key="17">
    <source>
        <dbReference type="ARBA" id="ARBA00023166"/>
    </source>
</evidence>
<dbReference type="EMBL" id="MCGR01000005">
    <property type="protein sequence ID" value="ORY89768.1"/>
    <property type="molecule type" value="Genomic_DNA"/>
</dbReference>
<dbReference type="InterPro" id="IPR003097">
    <property type="entry name" value="CysJ-like_FAD-binding"/>
</dbReference>
<dbReference type="Gene3D" id="1.20.990.10">
    <property type="entry name" value="NADPH-cytochrome p450 Reductase, Chain A, domain 3"/>
    <property type="match status" value="1"/>
</dbReference>
<dbReference type="HAMAP" id="MF_03212">
    <property type="entry name" value="NCPR"/>
    <property type="match status" value="1"/>
</dbReference>
<dbReference type="Pfam" id="PF00667">
    <property type="entry name" value="FAD_binding_1"/>
    <property type="match status" value="1"/>
</dbReference>
<keyword evidence="12 20" id="KW-0560">Oxidoreductase</keyword>
<feature type="binding site" evidence="20">
    <location>
        <begin position="501"/>
        <end position="504"/>
    </location>
    <ligand>
        <name>FAD</name>
        <dbReference type="ChEBI" id="CHEBI:57692"/>
    </ligand>
</feature>
<dbReference type="SUPFAM" id="SSF52343">
    <property type="entry name" value="Ferredoxin reductase-like, C-terminal NADP-linked domain"/>
    <property type="match status" value="1"/>
</dbReference>
<dbReference type="GO" id="GO:0005829">
    <property type="term" value="C:cytosol"/>
    <property type="evidence" value="ECO:0007669"/>
    <property type="project" value="TreeGrafter"/>
</dbReference>
<keyword evidence="4 20" id="KW-0288">FMN</keyword>
<dbReference type="STRING" id="106004.A0A1Y2FZX7"/>
<dbReference type="InParanoid" id="A0A1Y2FZX7"/>
<evidence type="ECO:0000256" key="1">
    <source>
        <dbReference type="ARBA" id="ARBA00022475"/>
    </source>
</evidence>
<dbReference type="GO" id="GO:0005789">
    <property type="term" value="C:endoplasmic reticulum membrane"/>
    <property type="evidence" value="ECO:0007669"/>
    <property type="project" value="UniProtKB-SubCell"/>
</dbReference>
<dbReference type="GO" id="GO:0005886">
    <property type="term" value="C:plasma membrane"/>
    <property type="evidence" value="ECO:0007669"/>
    <property type="project" value="UniProtKB-SubCell"/>
</dbReference>
<accession>A0A1Y2FZX7</accession>
<evidence type="ECO:0000259" key="22">
    <source>
        <dbReference type="PROSITE" id="PS51384"/>
    </source>
</evidence>
<evidence type="ECO:0000256" key="8">
    <source>
        <dbReference type="ARBA" id="ARBA00022827"/>
    </source>
</evidence>
<evidence type="ECO:0000256" key="5">
    <source>
        <dbReference type="ARBA" id="ARBA00022692"/>
    </source>
</evidence>
<keyword evidence="15 20" id="KW-0496">Mitochondrion</keyword>
<evidence type="ECO:0000256" key="7">
    <source>
        <dbReference type="ARBA" id="ARBA00022824"/>
    </source>
</evidence>
<dbReference type="Proteomes" id="UP000193467">
    <property type="component" value="Unassembled WGS sequence"/>
</dbReference>
<evidence type="ECO:0000256" key="19">
    <source>
        <dbReference type="ARBA" id="ARBA00049342"/>
    </source>
</evidence>
<proteinExistence type="inferred from homology"/>
<comment type="subcellular location">
    <subcellularLocation>
        <location evidence="20">Endoplasmic reticulum membrane</location>
        <topology evidence="20">Single-pass membrane protein</topology>
        <orientation evidence="20">Cytoplasmic side</orientation>
    </subcellularLocation>
    <subcellularLocation>
        <location evidence="20">Mitochondrion outer membrane</location>
        <topology evidence="20">Single-pass membrane protein</topology>
        <orientation evidence="20">Cytoplasmic side</orientation>
    </subcellularLocation>
    <subcellularLocation>
        <location evidence="20">Cell membrane</location>
        <topology evidence="20">Single-pass membrane protein</topology>
        <orientation evidence="20">Cytoplasmic side</orientation>
    </subcellularLocation>
</comment>
<dbReference type="GO" id="GO:0006696">
    <property type="term" value="P:ergosterol biosynthetic process"/>
    <property type="evidence" value="ECO:0007669"/>
    <property type="project" value="UniProtKB-UniRule"/>
</dbReference>
<keyword evidence="1 20" id="KW-1003">Cell membrane</keyword>
<dbReference type="PRINTS" id="PR00369">
    <property type="entry name" value="FLAVODOXIN"/>
</dbReference>
<evidence type="ECO:0000256" key="2">
    <source>
        <dbReference type="ARBA" id="ARBA00022516"/>
    </source>
</evidence>
<feature type="binding site" evidence="20">
    <location>
        <position position="687"/>
    </location>
    <ligand>
        <name>NADP(+)</name>
        <dbReference type="ChEBI" id="CHEBI:58349"/>
    </ligand>
</feature>
<feature type="binding site" evidence="20">
    <location>
        <begin position="83"/>
        <end position="88"/>
    </location>
    <ligand>
        <name>FMN</name>
        <dbReference type="ChEBI" id="CHEBI:58210"/>
    </ligand>
</feature>
<dbReference type="InterPro" id="IPR023173">
    <property type="entry name" value="NADPH_Cyt_P450_Rdtase_alpha"/>
</dbReference>
<organism evidence="23 24">
    <name type="scientific">Leucosporidium creatinivorum</name>
    <dbReference type="NCBI Taxonomy" id="106004"/>
    <lineage>
        <taxon>Eukaryota</taxon>
        <taxon>Fungi</taxon>
        <taxon>Dikarya</taxon>
        <taxon>Basidiomycota</taxon>
        <taxon>Pucciniomycotina</taxon>
        <taxon>Microbotryomycetes</taxon>
        <taxon>Leucosporidiales</taxon>
        <taxon>Leucosporidium</taxon>
    </lineage>
</organism>
<evidence type="ECO:0000256" key="12">
    <source>
        <dbReference type="ARBA" id="ARBA00023002"/>
    </source>
</evidence>
<feature type="binding site" evidence="20">
    <location>
        <position position="572"/>
    </location>
    <ligand>
        <name>NADP(+)</name>
        <dbReference type="ChEBI" id="CHEBI:58349"/>
    </ligand>
</feature>
<evidence type="ECO:0000256" key="3">
    <source>
        <dbReference type="ARBA" id="ARBA00022630"/>
    </source>
</evidence>
<dbReference type="Gene3D" id="3.40.50.80">
    <property type="entry name" value="Nucleotide-binding domain of ferredoxin-NADP reductase (FNR) module"/>
    <property type="match status" value="1"/>
</dbReference>
<dbReference type="InterPro" id="IPR001709">
    <property type="entry name" value="Flavoprot_Pyr_Nucl_cyt_Rdtase"/>
</dbReference>
<dbReference type="SUPFAM" id="SSF63380">
    <property type="entry name" value="Riboflavin synthase domain-like"/>
    <property type="match status" value="1"/>
</dbReference>
<evidence type="ECO:0000256" key="15">
    <source>
        <dbReference type="ARBA" id="ARBA00023128"/>
    </source>
</evidence>
<evidence type="ECO:0000256" key="9">
    <source>
        <dbReference type="ARBA" id="ARBA00022857"/>
    </source>
</evidence>
<dbReference type="InterPro" id="IPR039261">
    <property type="entry name" value="FNR_nucleotide-bd"/>
</dbReference>
<keyword evidence="18 20" id="KW-0753">Steroid metabolism</keyword>
<keyword evidence="11 20" id="KW-1133">Transmembrane helix</keyword>
<feature type="binding site" evidence="20">
    <location>
        <position position="299"/>
    </location>
    <ligand>
        <name>NADP(+)</name>
        <dbReference type="ChEBI" id="CHEBI:58349"/>
    </ligand>
</feature>
<dbReference type="PIRSF" id="PIRSF000208">
    <property type="entry name" value="P450R"/>
    <property type="match status" value="1"/>
</dbReference>
<evidence type="ECO:0000259" key="21">
    <source>
        <dbReference type="PROSITE" id="PS50902"/>
    </source>
</evidence>
<feature type="domain" description="FAD-binding FR-type" evidence="22">
    <location>
        <begin position="280"/>
        <end position="541"/>
    </location>
</feature>
<dbReference type="EC" id="1.6.2.4" evidence="20"/>
<keyword evidence="24" id="KW-1185">Reference proteome</keyword>
<keyword evidence="8 20" id="KW-0274">FAD</keyword>
<feature type="binding site" evidence="20">
    <location>
        <begin position="643"/>
        <end position="644"/>
    </location>
    <ligand>
        <name>NADP(+)</name>
        <dbReference type="ChEBI" id="CHEBI:58349"/>
    </ligand>
</feature>
<protein>
    <recommendedName>
        <fullName evidence="20">NADPH--cytochrome P450 reductase</fullName>
        <shortName evidence="20">CPR</shortName>
        <shortName evidence="20">P450R</shortName>
        <ecNumber evidence="20">1.6.2.4</ecNumber>
    </recommendedName>
</protein>
<comment type="caution">
    <text evidence="20">Lacks conserved residue(s) required for the propagation of feature annotation.</text>
</comment>
<evidence type="ECO:0000313" key="24">
    <source>
        <dbReference type="Proteomes" id="UP000193467"/>
    </source>
</evidence>
<feature type="binding site" evidence="20">
    <location>
        <begin position="484"/>
        <end position="486"/>
    </location>
    <ligand>
        <name>FAD</name>
        <dbReference type="ChEBI" id="CHEBI:57692"/>
    </ligand>
</feature>
<keyword evidence="5 20" id="KW-0812">Transmembrane</keyword>
<dbReference type="InterPro" id="IPR029039">
    <property type="entry name" value="Flavoprotein-like_sf"/>
</dbReference>
<dbReference type="InterPro" id="IPR017938">
    <property type="entry name" value="Riboflavin_synthase-like_b-brl"/>
</dbReference>
<feature type="binding site" evidence="20">
    <location>
        <begin position="134"/>
        <end position="137"/>
    </location>
    <ligand>
        <name>FMN</name>
        <dbReference type="ChEBI" id="CHEBI:58210"/>
    </ligand>
</feature>
<comment type="similarity">
    <text evidence="20">Belongs to the NADPH--cytochrome P450 reductase family.</text>
</comment>
<feature type="binding site" evidence="20">
    <location>
        <begin position="650"/>
        <end position="654"/>
    </location>
    <ligand>
        <name>NADP(+)</name>
        <dbReference type="ChEBI" id="CHEBI:58349"/>
    </ligand>
</feature>
<dbReference type="GO" id="GO:0005741">
    <property type="term" value="C:mitochondrial outer membrane"/>
    <property type="evidence" value="ECO:0007669"/>
    <property type="project" value="UniProtKB-SubCell"/>
</dbReference>
<dbReference type="InterPro" id="IPR001433">
    <property type="entry name" value="OxRdtase_FAD/NAD-bd"/>
</dbReference>
<evidence type="ECO:0000256" key="20">
    <source>
        <dbReference type="HAMAP-Rule" id="MF_03212"/>
    </source>
</evidence>
<dbReference type="FunFam" id="2.40.30.10:FF:000100">
    <property type="entry name" value="NADPH--cytochrome P450 reductase"/>
    <property type="match status" value="1"/>
</dbReference>
<comment type="cofactor">
    <cofactor evidence="20">
        <name>FAD</name>
        <dbReference type="ChEBI" id="CHEBI:57692"/>
    </cofactor>
    <text evidence="20">Binds 1 FAD per monomer.</text>
</comment>
<feature type="binding site" evidence="20">
    <location>
        <begin position="466"/>
        <end position="469"/>
    </location>
    <ligand>
        <name>FAD</name>
        <dbReference type="ChEBI" id="CHEBI:57692"/>
    </ligand>
</feature>
<dbReference type="FunCoup" id="A0A1Y2FZX7">
    <property type="interactions" value="485"/>
</dbReference>
<keyword evidence="3 20" id="KW-0285">Flavoprotein</keyword>
<dbReference type="Gene3D" id="3.40.50.360">
    <property type="match status" value="1"/>
</dbReference>
<evidence type="ECO:0000256" key="14">
    <source>
        <dbReference type="ARBA" id="ARBA00023098"/>
    </source>
</evidence>
<evidence type="ECO:0000256" key="16">
    <source>
        <dbReference type="ARBA" id="ARBA00023136"/>
    </source>
</evidence>
<comment type="catalytic activity">
    <reaction evidence="19 20">
        <text>2 oxidized [cytochrome P450] + NADPH = 2 reduced [cytochrome P450] + NADP(+) + H(+)</text>
        <dbReference type="Rhea" id="RHEA:24040"/>
        <dbReference type="Rhea" id="RHEA-COMP:14627"/>
        <dbReference type="Rhea" id="RHEA-COMP:14628"/>
        <dbReference type="ChEBI" id="CHEBI:15378"/>
        <dbReference type="ChEBI" id="CHEBI:55376"/>
        <dbReference type="ChEBI" id="CHEBI:57783"/>
        <dbReference type="ChEBI" id="CHEBI:58349"/>
        <dbReference type="ChEBI" id="CHEBI:60344"/>
        <dbReference type="EC" id="1.6.2.4"/>
    </reaction>
</comment>
<feature type="binding site" evidence="20">
    <location>
        <position position="725"/>
    </location>
    <ligand>
        <name>FAD</name>
        <dbReference type="ChEBI" id="CHEBI:57692"/>
    </ligand>
</feature>
<keyword evidence="2 20" id="KW-0444">Lipid biosynthesis</keyword>
<sequence>METAPPPSPPMGQSLLILAVVLLATWYFFGGKNPTLTERDMLDNAFNGNKAAADGAADLGSSGRDFVAAMQQAKKKIVIFYGSQTGTAEDYGTRIAKEAKARYGLSSLVCDPEEYDFDTLDQVPEDALVVFCVATYGEGEPTDNAVALMDFLRQDDLAFSNGGDRLENLHYVVFSLGNSTYEHFCAIGRIIDERLSSLGAKRVGERGEGDDDKSMEEDYLAWKDGMWDSVQKELGWEEGAGGDVADFEVAELSTVDEAKLFLGELSQRALTGTRGVYDAKNPYAAPLIQSRELFEDGERNCIFAEFDIADSGIRYQTGDHVGVWPLNPDLEVERFLRILNLTDKRDQPIDVKSLDPALAKVPFPVPTTYDTVLRHYLDISAHASRQTVGSFAKFAPSDSARQMLEKLGTDKEYFHSTVGEKCLKISEVLALAAGDSLSSDPSNTNYTVWNIPFDRIISGVHRLQPRYYSISSSPKLHPTSIHVTAVVLKYEPQPGANHVYGVGTNYLLNLKTAAAQGVKGLREEGAPVYRIEGPRNKYKKGEQFCAPIHVRRSNFRLPTSPKIPIIMIGPGTGVAPFRAFVQERVALARKAKEKDGPDALKDWGTIDLFYGCRRSDWDYLYKSEWEEFAKELDGKFRMHVALSREPGQKKVYVQELVKQEAAHIGEALVAKKGYAYICGDAKHMARDVEHELENILGAAKNGGHAEGVKELKLLKDRNRLLLDVWS</sequence>
<comment type="similarity">
    <text evidence="20">In the N-terminal section; belongs to the flavodoxin family.</text>
</comment>
<comment type="cofactor">
    <cofactor evidence="20">
        <name>FMN</name>
        <dbReference type="ChEBI" id="CHEBI:58210"/>
    </cofactor>
    <text evidence="20">Binds 1 FMN per monomer.</text>
</comment>
<dbReference type="PROSITE" id="PS51384">
    <property type="entry name" value="FAD_FR"/>
    <property type="match status" value="1"/>
</dbReference>
<dbReference type="InterPro" id="IPR008254">
    <property type="entry name" value="Flavodoxin/NO_synth"/>
</dbReference>
<feature type="binding site" evidence="20">
    <location>
        <position position="490"/>
    </location>
    <ligand>
        <name>FAD</name>
        <dbReference type="ChEBI" id="CHEBI:57692"/>
    </ligand>
</feature>
<dbReference type="Pfam" id="PF00258">
    <property type="entry name" value="Flavodoxin_1"/>
    <property type="match status" value="1"/>
</dbReference>
<keyword evidence="16 20" id="KW-0472">Membrane</keyword>
<dbReference type="PANTHER" id="PTHR19384">
    <property type="entry name" value="NITRIC OXIDE SYNTHASE-RELATED"/>
    <property type="match status" value="1"/>
</dbReference>
<dbReference type="CDD" id="cd06204">
    <property type="entry name" value="CYPOR"/>
    <property type="match status" value="1"/>
</dbReference>
<dbReference type="PRINTS" id="PR00371">
    <property type="entry name" value="FPNCR"/>
</dbReference>
<feature type="binding site" evidence="20">
    <location>
        <position position="211"/>
    </location>
    <ligand>
        <name>FMN</name>
        <dbReference type="ChEBI" id="CHEBI:58210"/>
    </ligand>
</feature>
<feature type="domain" description="Flavodoxin-like" evidence="21">
    <location>
        <begin position="77"/>
        <end position="227"/>
    </location>
</feature>
<dbReference type="PANTHER" id="PTHR19384:SF17">
    <property type="entry name" value="NADPH--CYTOCHROME P450 REDUCTASE"/>
    <property type="match status" value="1"/>
</dbReference>
<evidence type="ECO:0000256" key="13">
    <source>
        <dbReference type="ARBA" id="ARBA00023011"/>
    </source>
</evidence>
<comment type="caution">
    <text evidence="23">The sequence shown here is derived from an EMBL/GenBank/DDBJ whole genome shotgun (WGS) entry which is preliminary data.</text>
</comment>
<dbReference type="Gene3D" id="2.40.30.10">
    <property type="entry name" value="Translation factors"/>
    <property type="match status" value="2"/>
</dbReference>
<dbReference type="SUPFAM" id="SSF52218">
    <property type="entry name" value="Flavoproteins"/>
    <property type="match status" value="1"/>
</dbReference>
<keyword evidence="7 20" id="KW-0256">Endoplasmic reticulum</keyword>
<evidence type="ECO:0000256" key="11">
    <source>
        <dbReference type="ARBA" id="ARBA00022989"/>
    </source>
</evidence>
<comment type="similarity">
    <text evidence="20">In the C-terminal section; belongs to the flavoprotein pyridine nucleotide cytochrome reductase family.</text>
</comment>
<evidence type="ECO:0000256" key="10">
    <source>
        <dbReference type="ARBA" id="ARBA00022955"/>
    </source>
</evidence>
<keyword evidence="17 20" id="KW-1207">Sterol metabolism</keyword>
<dbReference type="AlphaFoldDB" id="A0A1Y2FZX7"/>
<evidence type="ECO:0000256" key="6">
    <source>
        <dbReference type="ARBA" id="ARBA00022787"/>
    </source>
</evidence>
<evidence type="ECO:0000256" key="18">
    <source>
        <dbReference type="ARBA" id="ARBA00023221"/>
    </source>
</evidence>
<dbReference type="GO" id="GO:0050660">
    <property type="term" value="F:flavin adenine dinucleotide binding"/>
    <property type="evidence" value="ECO:0007669"/>
    <property type="project" value="UniProtKB-UniRule"/>
</dbReference>
<dbReference type="OrthoDB" id="1856718at2759"/>
<keyword evidence="13 20" id="KW-0756">Sterol biosynthesis</keyword>
<reference evidence="23 24" key="1">
    <citation type="submission" date="2016-07" db="EMBL/GenBank/DDBJ databases">
        <title>Pervasive Adenine N6-methylation of Active Genes in Fungi.</title>
        <authorList>
            <consortium name="DOE Joint Genome Institute"/>
            <person name="Mondo S.J."/>
            <person name="Dannebaum R.O."/>
            <person name="Kuo R.C."/>
            <person name="Labutti K."/>
            <person name="Haridas S."/>
            <person name="Kuo A."/>
            <person name="Salamov A."/>
            <person name="Ahrendt S.R."/>
            <person name="Lipzen A."/>
            <person name="Sullivan W."/>
            <person name="Andreopoulos W.B."/>
            <person name="Clum A."/>
            <person name="Lindquist E."/>
            <person name="Daum C."/>
            <person name="Ramamoorthy G.K."/>
            <person name="Gryganskyi A."/>
            <person name="Culley D."/>
            <person name="Magnuson J.K."/>
            <person name="James T.Y."/>
            <person name="O'Malley M.A."/>
            <person name="Stajich J.E."/>
            <person name="Spatafora J.W."/>
            <person name="Visel A."/>
            <person name="Grigoriev I.V."/>
        </authorList>
    </citation>
    <scope>NUCLEOTIDE SEQUENCE [LARGE SCALE GENOMIC DNA]</scope>
    <source>
        <strain evidence="23 24">62-1032</strain>
    </source>
</reference>
<comment type="function">
    <text evidence="20">This enzyme is required for electron transfer from NADP to cytochrome P450 in microsomes. It can also provide electron transfer to heme oxygenase and cytochrome B5. Involved in ergosterol biosynthesis.</text>
</comment>
<dbReference type="GO" id="GO:0050661">
    <property type="term" value="F:NADP binding"/>
    <property type="evidence" value="ECO:0007669"/>
    <property type="project" value="UniProtKB-UniRule"/>
</dbReference>
<dbReference type="GO" id="GO:0003958">
    <property type="term" value="F:NADPH-hemoprotein reductase activity"/>
    <property type="evidence" value="ECO:0007669"/>
    <property type="project" value="UniProtKB-UniRule"/>
</dbReference>
<dbReference type="FunFam" id="3.40.50.360:FF:000024">
    <property type="entry name" value="NADPH--cytochrome P450 reductase"/>
    <property type="match status" value="1"/>
</dbReference>
<dbReference type="Pfam" id="PF00175">
    <property type="entry name" value="NAD_binding_1"/>
    <property type="match status" value="1"/>
</dbReference>
<dbReference type="InterPro" id="IPR023208">
    <property type="entry name" value="P450R"/>
</dbReference>
<dbReference type="InterPro" id="IPR001094">
    <property type="entry name" value="Flavdoxin-like"/>
</dbReference>
<dbReference type="FunFam" id="1.20.990.10:FF:000009">
    <property type="entry name" value="NADPH--cytochrome P450 reductase"/>
    <property type="match status" value="1"/>
</dbReference>